<dbReference type="Gene3D" id="1.10.12.10">
    <property type="entry name" value="Lyase 2-enoyl-coa Hydratase, Chain A, domain 2"/>
    <property type="match status" value="1"/>
</dbReference>
<dbReference type="PANTHER" id="PTHR11941:SF54">
    <property type="entry name" value="ENOYL-COA HYDRATASE, MITOCHONDRIAL"/>
    <property type="match status" value="1"/>
</dbReference>
<dbReference type="EMBL" id="JACSPW010000003">
    <property type="protein sequence ID" value="MBD8032359.1"/>
    <property type="molecule type" value="Genomic_DNA"/>
</dbReference>
<protein>
    <submittedName>
        <fullName evidence="4">Enoyl-CoA hydratase/isomerase family protein</fullName>
    </submittedName>
</protein>
<comment type="similarity">
    <text evidence="1 3">Belongs to the enoyl-CoA hydratase/isomerase family.</text>
</comment>
<dbReference type="Gene3D" id="3.90.226.10">
    <property type="entry name" value="2-enoyl-CoA Hydratase, Chain A, domain 1"/>
    <property type="match status" value="1"/>
</dbReference>
<sequence>MKLETMMVEKLDYGVHVVTINNPPANTLNAGIQRDLLQLLEEVEKNPAIRAIVFKSANPKIFIAGADLGSMGSTEERVDIAESSKHVQDIFNRLESLRVPTIAAINGHALGGGCEFVLACDFRIMGGGTIGLTEASLGLLPGAGGTQRMTRLLGGAKARELMYLSKRLKAEEAAAIGLITEAVSPEQVEEKAIAFATTLAQSAIGAIGLIKESILAAEELPLEQGLLVEREAFAKTFTTGEVEEGIRAFFEKRPPNFLKPVTNQ</sequence>
<evidence type="ECO:0000256" key="2">
    <source>
        <dbReference type="ARBA" id="ARBA00023239"/>
    </source>
</evidence>
<dbReference type="PANTHER" id="PTHR11941">
    <property type="entry name" value="ENOYL-COA HYDRATASE-RELATED"/>
    <property type="match status" value="1"/>
</dbReference>
<comment type="caution">
    <text evidence="4">The sequence shown here is derived from an EMBL/GenBank/DDBJ whole genome shotgun (WGS) entry which is preliminary data.</text>
</comment>
<evidence type="ECO:0000313" key="5">
    <source>
        <dbReference type="Proteomes" id="UP000600565"/>
    </source>
</evidence>
<dbReference type="RefSeq" id="WP_191702961.1">
    <property type="nucleotide sequence ID" value="NZ_JACSPW010000003.1"/>
</dbReference>
<name>A0ABR8XKA3_9BACL</name>
<dbReference type="SUPFAM" id="SSF52096">
    <property type="entry name" value="ClpP/crotonase"/>
    <property type="match status" value="1"/>
</dbReference>
<dbReference type="CDD" id="cd06558">
    <property type="entry name" value="crotonase-like"/>
    <property type="match status" value="1"/>
</dbReference>
<proteinExistence type="inferred from homology"/>
<reference evidence="4 5" key="1">
    <citation type="submission" date="2020-08" db="EMBL/GenBank/DDBJ databases">
        <title>A Genomic Blueprint of the Chicken Gut Microbiome.</title>
        <authorList>
            <person name="Gilroy R."/>
            <person name="Ravi A."/>
            <person name="Getino M."/>
            <person name="Pursley I."/>
            <person name="Horton D.L."/>
            <person name="Alikhan N.-F."/>
            <person name="Baker D."/>
            <person name="Gharbi K."/>
            <person name="Hall N."/>
            <person name="Watson M."/>
            <person name="Adriaenssens E.M."/>
            <person name="Foster-Nyarko E."/>
            <person name="Jarju S."/>
            <person name="Secka A."/>
            <person name="Antonio M."/>
            <person name="Oren A."/>
            <person name="Chaudhuri R."/>
            <person name="La Ragione R.M."/>
            <person name="Hildebrand F."/>
            <person name="Pallen M.J."/>
        </authorList>
    </citation>
    <scope>NUCLEOTIDE SEQUENCE [LARGE SCALE GENOMIC DNA]</scope>
    <source>
        <strain evidence="4 5">Sa1YVA6</strain>
    </source>
</reference>
<evidence type="ECO:0000256" key="3">
    <source>
        <dbReference type="RuleBase" id="RU003707"/>
    </source>
</evidence>
<dbReference type="InterPro" id="IPR014748">
    <property type="entry name" value="Enoyl-CoA_hydra_C"/>
</dbReference>
<accession>A0ABR8XKA3</accession>
<dbReference type="InterPro" id="IPR029045">
    <property type="entry name" value="ClpP/crotonase-like_dom_sf"/>
</dbReference>
<gene>
    <name evidence="4" type="ORF">H9632_04710</name>
</gene>
<dbReference type="PROSITE" id="PS00166">
    <property type="entry name" value="ENOYL_COA_HYDRATASE"/>
    <property type="match status" value="1"/>
</dbReference>
<evidence type="ECO:0000256" key="1">
    <source>
        <dbReference type="ARBA" id="ARBA00005254"/>
    </source>
</evidence>
<dbReference type="Proteomes" id="UP000600565">
    <property type="component" value="Unassembled WGS sequence"/>
</dbReference>
<dbReference type="InterPro" id="IPR001753">
    <property type="entry name" value="Enoyl-CoA_hydra/iso"/>
</dbReference>
<dbReference type="Pfam" id="PF00378">
    <property type="entry name" value="ECH_1"/>
    <property type="match status" value="1"/>
</dbReference>
<keyword evidence="5" id="KW-1185">Reference proteome</keyword>
<dbReference type="InterPro" id="IPR018376">
    <property type="entry name" value="Enoyl-CoA_hyd/isom_CS"/>
</dbReference>
<organism evidence="4 5">
    <name type="scientific">Solibacillus merdavium</name>
    <dbReference type="NCBI Taxonomy" id="2762218"/>
    <lineage>
        <taxon>Bacteria</taxon>
        <taxon>Bacillati</taxon>
        <taxon>Bacillota</taxon>
        <taxon>Bacilli</taxon>
        <taxon>Bacillales</taxon>
        <taxon>Caryophanaceae</taxon>
        <taxon>Solibacillus</taxon>
    </lineage>
</organism>
<keyword evidence="2" id="KW-0456">Lyase</keyword>
<evidence type="ECO:0000313" key="4">
    <source>
        <dbReference type="EMBL" id="MBD8032359.1"/>
    </source>
</evidence>